<gene>
    <name evidence="4" type="ORF">D7D52_34240</name>
</gene>
<name>A0A386ZKB8_9NOCA</name>
<dbReference type="GO" id="GO:0008168">
    <property type="term" value="F:methyltransferase activity"/>
    <property type="evidence" value="ECO:0007669"/>
    <property type="project" value="UniProtKB-KW"/>
</dbReference>
<dbReference type="OrthoDB" id="9797252at2"/>
<evidence type="ECO:0000256" key="1">
    <source>
        <dbReference type="ARBA" id="ARBA00022603"/>
    </source>
</evidence>
<keyword evidence="2 4" id="KW-0808">Transferase</keyword>
<dbReference type="Proteomes" id="UP000267164">
    <property type="component" value="Chromosome"/>
</dbReference>
<feature type="domain" description="Methyltransferase" evidence="3">
    <location>
        <begin position="50"/>
        <end position="137"/>
    </location>
</feature>
<dbReference type="Pfam" id="PF13649">
    <property type="entry name" value="Methyltransf_25"/>
    <property type="match status" value="1"/>
</dbReference>
<dbReference type="EMBL" id="CP032568">
    <property type="protein sequence ID" value="AYF78047.1"/>
    <property type="molecule type" value="Genomic_DNA"/>
</dbReference>
<dbReference type="GO" id="GO:0032259">
    <property type="term" value="P:methylation"/>
    <property type="evidence" value="ECO:0007669"/>
    <property type="project" value="UniProtKB-KW"/>
</dbReference>
<proteinExistence type="predicted"/>
<keyword evidence="5" id="KW-1185">Reference proteome</keyword>
<evidence type="ECO:0000259" key="3">
    <source>
        <dbReference type="Pfam" id="PF13649"/>
    </source>
</evidence>
<evidence type="ECO:0000313" key="4">
    <source>
        <dbReference type="EMBL" id="AYF78047.1"/>
    </source>
</evidence>
<evidence type="ECO:0000313" key="5">
    <source>
        <dbReference type="Proteomes" id="UP000267164"/>
    </source>
</evidence>
<keyword evidence="1 4" id="KW-0489">Methyltransferase</keyword>
<dbReference type="InterPro" id="IPR051052">
    <property type="entry name" value="Diverse_substrate_MTase"/>
</dbReference>
<organism evidence="4 5">
    <name type="scientific">Nocardia yunnanensis</name>
    <dbReference type="NCBI Taxonomy" id="2382165"/>
    <lineage>
        <taxon>Bacteria</taxon>
        <taxon>Bacillati</taxon>
        <taxon>Actinomycetota</taxon>
        <taxon>Actinomycetes</taxon>
        <taxon>Mycobacteriales</taxon>
        <taxon>Nocardiaceae</taxon>
        <taxon>Nocardia</taxon>
    </lineage>
</organism>
<sequence>MTLNTSPGPTGSGLFEGTAWHYARYRPTYPKPFFDDLVERFHLDGTGRLLDLGCGTGQLAIPLAAHVAEAVGMDPEPGMLVEAARCARAAGLTNVVWEHGGSADLPGELGQFRMVTMGRSFHWMDREHVLAALDGVVEDNGVIVLANDSCLVRPTTAWQKVVEDVQCRYLPAELAPGEPLPGRLGSAVDHRTHEQVLANSPFAQVDRSVYEFDRTWTIRPPPPRSGSTAPICAAWKSWYAASPPPARWPPNSV</sequence>
<dbReference type="Gene3D" id="3.40.50.150">
    <property type="entry name" value="Vaccinia Virus protein VP39"/>
    <property type="match status" value="1"/>
</dbReference>
<dbReference type="PANTHER" id="PTHR44942:SF4">
    <property type="entry name" value="METHYLTRANSFERASE TYPE 11 DOMAIN-CONTAINING PROTEIN"/>
    <property type="match status" value="1"/>
</dbReference>
<dbReference type="SUPFAM" id="SSF53335">
    <property type="entry name" value="S-adenosyl-L-methionine-dependent methyltransferases"/>
    <property type="match status" value="1"/>
</dbReference>
<protein>
    <submittedName>
        <fullName evidence="4">Class I SAM-dependent methyltransferase</fullName>
    </submittedName>
</protein>
<evidence type="ECO:0000256" key="2">
    <source>
        <dbReference type="ARBA" id="ARBA00022679"/>
    </source>
</evidence>
<accession>A0A386ZKB8</accession>
<dbReference type="InterPro" id="IPR041698">
    <property type="entry name" value="Methyltransf_25"/>
</dbReference>
<dbReference type="InterPro" id="IPR029063">
    <property type="entry name" value="SAM-dependent_MTases_sf"/>
</dbReference>
<dbReference type="KEGG" id="nyu:D7D52_34240"/>
<dbReference type="PANTHER" id="PTHR44942">
    <property type="entry name" value="METHYLTRANSF_11 DOMAIN-CONTAINING PROTEIN"/>
    <property type="match status" value="1"/>
</dbReference>
<dbReference type="RefSeq" id="WP_120743116.1">
    <property type="nucleotide sequence ID" value="NZ_CP032568.1"/>
</dbReference>
<dbReference type="CDD" id="cd02440">
    <property type="entry name" value="AdoMet_MTases"/>
    <property type="match status" value="1"/>
</dbReference>
<dbReference type="AlphaFoldDB" id="A0A386ZKB8"/>
<reference evidence="4 5" key="1">
    <citation type="submission" date="2018-09" db="EMBL/GenBank/DDBJ databases">
        <title>Nocardia yunnanensis sp. nov., an actinomycete isolated from a soil sample.</title>
        <authorList>
            <person name="Zhang J."/>
        </authorList>
    </citation>
    <scope>NUCLEOTIDE SEQUENCE [LARGE SCALE GENOMIC DNA]</scope>
    <source>
        <strain evidence="4 5">CFHS0054</strain>
    </source>
</reference>